<reference evidence="2 3" key="1">
    <citation type="submission" date="2023-09" db="EMBL/GenBank/DDBJ databases">
        <title>Xinfangfangia sedmenti sp. nov., isolated the sedment.</title>
        <authorList>
            <person name="Xu L."/>
        </authorList>
    </citation>
    <scope>NUCLEOTIDE SEQUENCE [LARGE SCALE GENOMIC DNA]</scope>
    <source>
        <strain evidence="2 3">LG-4</strain>
    </source>
</reference>
<keyword evidence="1" id="KW-0472">Membrane</keyword>
<keyword evidence="1" id="KW-0812">Transmembrane</keyword>
<comment type="caution">
    <text evidence="2">The sequence shown here is derived from an EMBL/GenBank/DDBJ whole genome shotgun (WGS) entry which is preliminary data.</text>
</comment>
<accession>A0ABU1F3K3</accession>
<dbReference type="RefSeq" id="WP_310455610.1">
    <property type="nucleotide sequence ID" value="NZ_JAVKPH010000002.1"/>
</dbReference>
<protein>
    <submittedName>
        <fullName evidence="2">Uncharacterized protein</fullName>
    </submittedName>
</protein>
<evidence type="ECO:0000256" key="1">
    <source>
        <dbReference type="SAM" id="Phobius"/>
    </source>
</evidence>
<gene>
    <name evidence="2" type="ORF">RGD00_02460</name>
</gene>
<evidence type="ECO:0000313" key="2">
    <source>
        <dbReference type="EMBL" id="MDR5651450.1"/>
    </source>
</evidence>
<keyword evidence="3" id="KW-1185">Reference proteome</keyword>
<organism evidence="2 3">
    <name type="scientific">Ruixingdingia sedimenti</name>
    <dbReference type="NCBI Taxonomy" id="3073604"/>
    <lineage>
        <taxon>Bacteria</taxon>
        <taxon>Pseudomonadati</taxon>
        <taxon>Pseudomonadota</taxon>
        <taxon>Alphaproteobacteria</taxon>
        <taxon>Rhodobacterales</taxon>
        <taxon>Paracoccaceae</taxon>
        <taxon>Ruixingdingia</taxon>
    </lineage>
</organism>
<dbReference type="EMBL" id="JAVKPH010000002">
    <property type="protein sequence ID" value="MDR5651450.1"/>
    <property type="molecule type" value="Genomic_DNA"/>
</dbReference>
<feature type="transmembrane region" description="Helical" evidence="1">
    <location>
        <begin position="12"/>
        <end position="33"/>
    </location>
</feature>
<proteinExistence type="predicted"/>
<feature type="transmembrane region" description="Helical" evidence="1">
    <location>
        <begin position="45"/>
        <end position="67"/>
    </location>
</feature>
<sequence length="102" mass="10385">MTWPWLALRGPILWAIAFSGIYALHGVGCTWGWPGVATPLGPLHGVVLAGVWLCALIGAGAIVLTGPRGADRAAAITRLGGWIGLAATLLTLFPVLGVTSCG</sequence>
<feature type="transmembrane region" description="Helical" evidence="1">
    <location>
        <begin position="79"/>
        <end position="99"/>
    </location>
</feature>
<keyword evidence="1" id="KW-1133">Transmembrane helix</keyword>
<name>A0ABU1F3K3_9RHOB</name>
<dbReference type="Proteomes" id="UP001247754">
    <property type="component" value="Unassembled WGS sequence"/>
</dbReference>
<evidence type="ECO:0000313" key="3">
    <source>
        <dbReference type="Proteomes" id="UP001247754"/>
    </source>
</evidence>